<dbReference type="SUPFAM" id="SSF52058">
    <property type="entry name" value="L domain-like"/>
    <property type="match status" value="1"/>
</dbReference>
<dbReference type="PANTHER" id="PTHR24368:SF210">
    <property type="entry name" value="SURFACE ANTIGEN BSPA-LIKE"/>
    <property type="match status" value="1"/>
</dbReference>
<dbReference type="InterPro" id="IPR026906">
    <property type="entry name" value="LRR_5"/>
</dbReference>
<evidence type="ECO:0000256" key="4">
    <source>
        <dbReference type="ARBA" id="ARBA00023136"/>
    </source>
</evidence>
<protein>
    <submittedName>
        <fullName evidence="6">Uncharacterized protein</fullName>
    </submittedName>
</protein>
<reference evidence="6 7" key="1">
    <citation type="submission" date="2021-06" db="EMBL/GenBank/DDBJ databases">
        <title>Caerostris darwini draft genome.</title>
        <authorList>
            <person name="Kono N."/>
            <person name="Arakawa K."/>
        </authorList>
    </citation>
    <scope>NUCLEOTIDE SEQUENCE [LARGE SCALE GENOMIC DNA]</scope>
</reference>
<keyword evidence="2" id="KW-0812">Transmembrane</keyword>
<dbReference type="InterPro" id="IPR031283">
    <property type="entry name" value="AMIGO"/>
</dbReference>
<dbReference type="Gene3D" id="3.80.10.10">
    <property type="entry name" value="Ribonuclease Inhibitor"/>
    <property type="match status" value="1"/>
</dbReference>
<dbReference type="Proteomes" id="UP001054837">
    <property type="component" value="Unassembled WGS sequence"/>
</dbReference>
<gene>
    <name evidence="6" type="primary">AVEN_67687_1</name>
    <name evidence="6" type="ORF">CDAR_177831</name>
</gene>
<evidence type="ECO:0000256" key="5">
    <source>
        <dbReference type="ARBA" id="ARBA00023180"/>
    </source>
</evidence>
<keyword evidence="7" id="KW-1185">Reference proteome</keyword>
<dbReference type="EMBL" id="BPLQ01009279">
    <property type="protein sequence ID" value="GIY43012.1"/>
    <property type="molecule type" value="Genomic_DNA"/>
</dbReference>
<dbReference type="InterPro" id="IPR032675">
    <property type="entry name" value="LRR_dom_sf"/>
</dbReference>
<dbReference type="AlphaFoldDB" id="A0AAV4TC84"/>
<sequence>MLLTPEYAANSSQKYAANSSQNFYGLSSQQDPSTICPPEDVIEPCTCTKSCPVCDALVKCSNILNNDELVRVFNKSSDYVFWNFYIENSTFLYIPSDTLVLKRTRFLYLKNNVMVSLFDKPPPPTNVLKELELTNLILRTGVRWNIFSSLINLKELNMTNFIIKKIDKAFLNNFPQGLTGLFLYNTETKTLGDDAFSKFTKMTRILVRNTRINVLKRSMFSPSPKLVSITFTGNQISSLPDDMFTDMPLLRSIDFSDTLLTVLQESVFRSILPQIGLLYMKGNAIDCNCQMKWITSMNAFPYYLETVCQEPKRLQGVSIDKLTPSDFNHCE</sequence>
<name>A0AAV4TC84_9ARAC</name>
<evidence type="ECO:0000256" key="2">
    <source>
        <dbReference type="ARBA" id="ARBA00022692"/>
    </source>
</evidence>
<proteinExistence type="predicted"/>
<keyword evidence="3" id="KW-1133">Transmembrane helix</keyword>
<dbReference type="GO" id="GO:0016020">
    <property type="term" value="C:membrane"/>
    <property type="evidence" value="ECO:0007669"/>
    <property type="project" value="UniProtKB-SubCell"/>
</dbReference>
<comment type="subcellular location">
    <subcellularLocation>
        <location evidence="1">Membrane</location>
        <topology evidence="1">Single-pass type I membrane protein</topology>
    </subcellularLocation>
</comment>
<dbReference type="PANTHER" id="PTHR24368">
    <property type="entry name" value="AMPHOTERIN-INDUCED PROTEIN"/>
    <property type="match status" value="1"/>
</dbReference>
<evidence type="ECO:0000313" key="6">
    <source>
        <dbReference type="EMBL" id="GIY43012.1"/>
    </source>
</evidence>
<dbReference type="Pfam" id="PF13306">
    <property type="entry name" value="LRR_5"/>
    <property type="match status" value="1"/>
</dbReference>
<organism evidence="6 7">
    <name type="scientific">Caerostris darwini</name>
    <dbReference type="NCBI Taxonomy" id="1538125"/>
    <lineage>
        <taxon>Eukaryota</taxon>
        <taxon>Metazoa</taxon>
        <taxon>Ecdysozoa</taxon>
        <taxon>Arthropoda</taxon>
        <taxon>Chelicerata</taxon>
        <taxon>Arachnida</taxon>
        <taxon>Araneae</taxon>
        <taxon>Araneomorphae</taxon>
        <taxon>Entelegynae</taxon>
        <taxon>Araneoidea</taxon>
        <taxon>Araneidae</taxon>
        <taxon>Caerostris</taxon>
    </lineage>
</organism>
<keyword evidence="5" id="KW-0325">Glycoprotein</keyword>
<accession>A0AAV4TC84</accession>
<comment type="caution">
    <text evidence="6">The sequence shown here is derived from an EMBL/GenBank/DDBJ whole genome shotgun (WGS) entry which is preliminary data.</text>
</comment>
<evidence type="ECO:0000256" key="3">
    <source>
        <dbReference type="ARBA" id="ARBA00022989"/>
    </source>
</evidence>
<keyword evidence="4" id="KW-0472">Membrane</keyword>
<evidence type="ECO:0000313" key="7">
    <source>
        <dbReference type="Proteomes" id="UP001054837"/>
    </source>
</evidence>
<evidence type="ECO:0000256" key="1">
    <source>
        <dbReference type="ARBA" id="ARBA00004479"/>
    </source>
</evidence>